<accession>A0ACA9SDI4</accession>
<reference evidence="1" key="1">
    <citation type="submission" date="2021-06" db="EMBL/GenBank/DDBJ databases">
        <authorList>
            <person name="Kallberg Y."/>
            <person name="Tangrot J."/>
            <person name="Rosling A."/>
        </authorList>
    </citation>
    <scope>NUCLEOTIDE SEQUENCE</scope>
    <source>
        <strain evidence="1">MA461A</strain>
    </source>
</reference>
<evidence type="ECO:0000313" key="2">
    <source>
        <dbReference type="Proteomes" id="UP000789920"/>
    </source>
</evidence>
<evidence type="ECO:0000313" key="1">
    <source>
        <dbReference type="EMBL" id="CAG8835169.1"/>
    </source>
</evidence>
<feature type="non-terminal residue" evidence="1">
    <location>
        <position position="68"/>
    </location>
</feature>
<feature type="non-terminal residue" evidence="1">
    <location>
        <position position="1"/>
    </location>
</feature>
<comment type="caution">
    <text evidence="1">The sequence shown here is derived from an EMBL/GenBank/DDBJ whole genome shotgun (WGS) entry which is preliminary data.</text>
</comment>
<dbReference type="Proteomes" id="UP000789920">
    <property type="component" value="Unassembled WGS sequence"/>
</dbReference>
<organism evidence="1 2">
    <name type="scientific">Racocetra persica</name>
    <dbReference type="NCBI Taxonomy" id="160502"/>
    <lineage>
        <taxon>Eukaryota</taxon>
        <taxon>Fungi</taxon>
        <taxon>Fungi incertae sedis</taxon>
        <taxon>Mucoromycota</taxon>
        <taxon>Glomeromycotina</taxon>
        <taxon>Glomeromycetes</taxon>
        <taxon>Diversisporales</taxon>
        <taxon>Gigasporaceae</taxon>
        <taxon>Racocetra</taxon>
    </lineage>
</organism>
<gene>
    <name evidence="1" type="ORF">RPERSI_LOCUS29455</name>
</gene>
<keyword evidence="2" id="KW-1185">Reference proteome</keyword>
<proteinExistence type="predicted"/>
<dbReference type="EMBL" id="CAJVQC010111223">
    <property type="protein sequence ID" value="CAG8835169.1"/>
    <property type="molecule type" value="Genomic_DNA"/>
</dbReference>
<name>A0ACA9SDI4_9GLOM</name>
<sequence length="68" mass="7509">MLVSDQLLIGGINISEVQIHNLAMDTGKAALLTTQLIFASAIGIPSFLLFCFLRTRWNTMFAPRSRLA</sequence>
<protein>
    <submittedName>
        <fullName evidence="1">25459_t:CDS:1</fullName>
    </submittedName>
</protein>